<dbReference type="EMBL" id="KN549629">
    <property type="protein sequence ID" value="KHJ96590.1"/>
    <property type="molecule type" value="Genomic_DNA"/>
</dbReference>
<sequence>MKQRRCPYSARRTTNKEEQAAYVTTRPSYVPETPRYPPPPTPPYIPETPRYPTTPPYVPQTPLYPTSPPHVPETPRYLTTPPYVPQTPRYPTIPPYVSQTPLFLTTPPYVPETPRYPITPPYNPPPYSYVATNADMQASIRDCSSALYSLASRGSDPSSNELMRKVSSALKSIQRISYDNQALVEFSPAISRVTATMLWWANGGPNATQQRVQNLFNTAILCVGRYC</sequence>
<gene>
    <name evidence="2" type="ORF">OESDEN_03447</name>
</gene>
<dbReference type="Proteomes" id="UP000053660">
    <property type="component" value="Unassembled WGS sequence"/>
</dbReference>
<reference evidence="2 3" key="1">
    <citation type="submission" date="2014-03" db="EMBL/GenBank/DDBJ databases">
        <title>Draft genome of the hookworm Oesophagostomum dentatum.</title>
        <authorList>
            <person name="Mitreva M."/>
        </authorList>
    </citation>
    <scope>NUCLEOTIDE SEQUENCE [LARGE SCALE GENOMIC DNA]</scope>
    <source>
        <strain evidence="2 3">OD-Hann</strain>
    </source>
</reference>
<evidence type="ECO:0000313" key="2">
    <source>
        <dbReference type="EMBL" id="KHJ96590.1"/>
    </source>
</evidence>
<feature type="compositionally biased region" description="Pro residues" evidence="1">
    <location>
        <begin position="34"/>
        <end position="46"/>
    </location>
</feature>
<evidence type="ECO:0000256" key="1">
    <source>
        <dbReference type="SAM" id="MobiDB-lite"/>
    </source>
</evidence>
<dbReference type="AlphaFoldDB" id="A0A0B1TMI0"/>
<accession>A0A0B1TMI0</accession>
<dbReference type="OrthoDB" id="5841688at2759"/>
<evidence type="ECO:0000313" key="3">
    <source>
        <dbReference type="Proteomes" id="UP000053660"/>
    </source>
</evidence>
<keyword evidence="3" id="KW-1185">Reference proteome</keyword>
<organism evidence="2 3">
    <name type="scientific">Oesophagostomum dentatum</name>
    <name type="common">Nodular worm</name>
    <dbReference type="NCBI Taxonomy" id="61180"/>
    <lineage>
        <taxon>Eukaryota</taxon>
        <taxon>Metazoa</taxon>
        <taxon>Ecdysozoa</taxon>
        <taxon>Nematoda</taxon>
        <taxon>Chromadorea</taxon>
        <taxon>Rhabditida</taxon>
        <taxon>Rhabditina</taxon>
        <taxon>Rhabditomorpha</taxon>
        <taxon>Strongyloidea</taxon>
        <taxon>Strongylidae</taxon>
        <taxon>Oesophagostomum</taxon>
    </lineage>
</organism>
<feature type="region of interest" description="Disordered" evidence="1">
    <location>
        <begin position="1"/>
        <end position="49"/>
    </location>
</feature>
<proteinExistence type="predicted"/>
<protein>
    <submittedName>
        <fullName evidence="2">Uncharacterized protein</fullName>
    </submittedName>
</protein>
<name>A0A0B1TMI0_OESDE</name>